<proteinExistence type="predicted"/>
<dbReference type="GeneID" id="87823275"/>
<protein>
    <submittedName>
        <fullName evidence="1">Uncharacterized protein</fullName>
    </submittedName>
</protein>
<comment type="caution">
    <text evidence="1">The sequence shown here is derived from an EMBL/GenBank/DDBJ whole genome shotgun (WGS) entry which is preliminary data.</text>
</comment>
<accession>A0AAN6TRG6</accession>
<reference evidence="1" key="2">
    <citation type="submission" date="2023-05" db="EMBL/GenBank/DDBJ databases">
        <authorList>
            <consortium name="Lawrence Berkeley National Laboratory"/>
            <person name="Steindorff A."/>
            <person name="Hensen N."/>
            <person name="Bonometti L."/>
            <person name="Westerberg I."/>
            <person name="Brannstrom I.O."/>
            <person name="Guillou S."/>
            <person name="Cros-Aarteil S."/>
            <person name="Calhoun S."/>
            <person name="Haridas S."/>
            <person name="Kuo A."/>
            <person name="Mondo S."/>
            <person name="Pangilinan J."/>
            <person name="Riley R."/>
            <person name="Labutti K."/>
            <person name="Andreopoulos B."/>
            <person name="Lipzen A."/>
            <person name="Chen C."/>
            <person name="Yanf M."/>
            <person name="Daum C."/>
            <person name="Ng V."/>
            <person name="Clum A."/>
            <person name="Ohm R."/>
            <person name="Martin F."/>
            <person name="Silar P."/>
            <person name="Natvig D."/>
            <person name="Lalanne C."/>
            <person name="Gautier V."/>
            <person name="Ament-Velasquez S.L."/>
            <person name="Kruys A."/>
            <person name="Hutchinson M.I."/>
            <person name="Powell A.J."/>
            <person name="Barry K."/>
            <person name="Miller A.N."/>
            <person name="Grigoriev I.V."/>
            <person name="Debuchy R."/>
            <person name="Gladieux P."/>
            <person name="Thoren M.H."/>
            <person name="Johannesson H."/>
        </authorList>
    </citation>
    <scope>NUCLEOTIDE SEQUENCE</scope>
    <source>
        <strain evidence="1">CBS 731.68</strain>
    </source>
</reference>
<dbReference type="Proteomes" id="UP001302602">
    <property type="component" value="Unassembled WGS sequence"/>
</dbReference>
<evidence type="ECO:0000313" key="2">
    <source>
        <dbReference type="Proteomes" id="UP001302602"/>
    </source>
</evidence>
<dbReference type="EMBL" id="MU853251">
    <property type="protein sequence ID" value="KAK4119283.1"/>
    <property type="molecule type" value="Genomic_DNA"/>
</dbReference>
<sequence length="158" mass="18016">MPAENWSPTLSNGPTALRPSLIKSTTWVSSGPLWLRRPDDLCWVPWERGECFIHSTNAPSATTTSGDKHRADFIGHYPWRHRGTCQKRRCIYAYYGINARQWPTPNRDDKKKPLLDCQAAGCRKRIEGWAARCFSVGRKRYVAVYAFGKMTLDLGELG</sequence>
<keyword evidence="2" id="KW-1185">Reference proteome</keyword>
<dbReference type="RefSeq" id="XP_062643056.1">
    <property type="nucleotide sequence ID" value="XM_062786507.1"/>
</dbReference>
<dbReference type="AlphaFoldDB" id="A0AAN6TRG6"/>
<evidence type="ECO:0000313" key="1">
    <source>
        <dbReference type="EMBL" id="KAK4119283.1"/>
    </source>
</evidence>
<reference evidence="1" key="1">
    <citation type="journal article" date="2023" name="Mol. Phylogenet. Evol.">
        <title>Genome-scale phylogeny and comparative genomics of the fungal order Sordariales.</title>
        <authorList>
            <person name="Hensen N."/>
            <person name="Bonometti L."/>
            <person name="Westerberg I."/>
            <person name="Brannstrom I.O."/>
            <person name="Guillou S."/>
            <person name="Cros-Aarteil S."/>
            <person name="Calhoun S."/>
            <person name="Haridas S."/>
            <person name="Kuo A."/>
            <person name="Mondo S."/>
            <person name="Pangilinan J."/>
            <person name="Riley R."/>
            <person name="LaButti K."/>
            <person name="Andreopoulos B."/>
            <person name="Lipzen A."/>
            <person name="Chen C."/>
            <person name="Yan M."/>
            <person name="Daum C."/>
            <person name="Ng V."/>
            <person name="Clum A."/>
            <person name="Steindorff A."/>
            <person name="Ohm R.A."/>
            <person name="Martin F."/>
            <person name="Silar P."/>
            <person name="Natvig D.O."/>
            <person name="Lalanne C."/>
            <person name="Gautier V."/>
            <person name="Ament-Velasquez S.L."/>
            <person name="Kruys A."/>
            <person name="Hutchinson M.I."/>
            <person name="Powell A.J."/>
            <person name="Barry K."/>
            <person name="Miller A.N."/>
            <person name="Grigoriev I.V."/>
            <person name="Debuchy R."/>
            <person name="Gladieux P."/>
            <person name="Hiltunen Thoren M."/>
            <person name="Johannesson H."/>
        </authorList>
    </citation>
    <scope>NUCLEOTIDE SEQUENCE</scope>
    <source>
        <strain evidence="1">CBS 731.68</strain>
    </source>
</reference>
<gene>
    <name evidence="1" type="ORF">N657DRAFT_263982</name>
</gene>
<name>A0AAN6TRG6_9PEZI</name>
<organism evidence="1 2">
    <name type="scientific">Parathielavia appendiculata</name>
    <dbReference type="NCBI Taxonomy" id="2587402"/>
    <lineage>
        <taxon>Eukaryota</taxon>
        <taxon>Fungi</taxon>
        <taxon>Dikarya</taxon>
        <taxon>Ascomycota</taxon>
        <taxon>Pezizomycotina</taxon>
        <taxon>Sordariomycetes</taxon>
        <taxon>Sordariomycetidae</taxon>
        <taxon>Sordariales</taxon>
        <taxon>Chaetomiaceae</taxon>
        <taxon>Parathielavia</taxon>
    </lineage>
</organism>